<organism evidence="1 2">
    <name type="scientific">Salibacterium halotolerans</name>
    <dbReference type="NCBI Taxonomy" id="1884432"/>
    <lineage>
        <taxon>Bacteria</taxon>
        <taxon>Bacillati</taxon>
        <taxon>Bacillota</taxon>
        <taxon>Bacilli</taxon>
        <taxon>Bacillales</taxon>
        <taxon>Bacillaceae</taxon>
    </lineage>
</organism>
<evidence type="ECO:0000313" key="1">
    <source>
        <dbReference type="EMBL" id="SFP17981.1"/>
    </source>
</evidence>
<evidence type="ECO:0000313" key="2">
    <source>
        <dbReference type="Proteomes" id="UP000198892"/>
    </source>
</evidence>
<sequence>MKYFEINQPYYALLKAENKGQAIMKYITLVSDDSEDEPLSEAMQEVPQDYAVAKFSRAAGEDKELPPLDEVLEELRDGEDSVLLIDGSLL</sequence>
<protein>
    <submittedName>
        <fullName evidence="1">Uncharacterized protein</fullName>
    </submittedName>
</protein>
<dbReference type="EMBL" id="FOXD01000003">
    <property type="protein sequence ID" value="SFP17981.1"/>
    <property type="molecule type" value="Genomic_DNA"/>
</dbReference>
<reference evidence="2" key="1">
    <citation type="submission" date="2016-10" db="EMBL/GenBank/DDBJ databases">
        <authorList>
            <person name="Varghese N."/>
            <person name="Submissions S."/>
        </authorList>
    </citation>
    <scope>NUCLEOTIDE SEQUENCE [LARGE SCALE GENOMIC DNA]</scope>
    <source>
        <strain evidence="2">S7</strain>
    </source>
</reference>
<dbReference type="RefSeq" id="WP_093335199.1">
    <property type="nucleotide sequence ID" value="NZ_FOXD01000003.1"/>
</dbReference>
<dbReference type="OrthoDB" id="2922990at2"/>
<dbReference type="Proteomes" id="UP000198892">
    <property type="component" value="Unassembled WGS sequence"/>
</dbReference>
<dbReference type="AlphaFoldDB" id="A0A1I5N9N0"/>
<dbReference type="STRING" id="1884432.SAMN05518683_10334"/>
<name>A0A1I5N9N0_9BACI</name>
<gene>
    <name evidence="1" type="ORF">SAMN05518683_10334</name>
</gene>
<proteinExistence type="predicted"/>
<accession>A0A1I5N9N0</accession>
<keyword evidence="2" id="KW-1185">Reference proteome</keyword>